<comment type="caution">
    <text evidence="4">The sequence shown here is derived from an EMBL/GenBank/DDBJ whole genome shotgun (WGS) entry which is preliminary data.</text>
</comment>
<dbReference type="PANTHER" id="PTHR48035:SF2">
    <property type="entry name" value="RNA-BINDING REGION RNP-1 DOMAIN-CONTAINING PROTEIN"/>
    <property type="match status" value="1"/>
</dbReference>
<dbReference type="Pfam" id="PF00076">
    <property type="entry name" value="RRM_1"/>
    <property type="match status" value="1"/>
</dbReference>
<sequence>MRTPDDTPLAATPTKVADVRKTRRPTDSVPGIDVDSHSPGTFPPKSPGDSFMVTPPNRGPPRTISTTTEPTPGGIGSLYVGSPSTSAGGWPSPPTRSVSFGGPADMGYQSGGGSGSQTHSATGKRSNSRSGFRIFCRVDCRASPHRPIPSRETVCNYFSRYGPILDCYLPESATNVAYVCFEDSQSLEEVMNQERPHVVEGTQLTVTRAQPRPDYSVNTDRIFVKHVPDNATRMDLRTYFNTFGEVTDVYIPKDKATGAQRRFAFVTFREVRSARAALGAGRHVLHDQEVQVMPAEARPQSMTPSSMMHSSPSPRPSPNMEPENRTVRSHTDSGLMMSSLRPPAPVVPYMAPHRSERFYSVDGGTNEDPSPWKLPEQRRSPERQAGPCCLPTDDLNEDPHMAALANSVSNLLDSSPSSVGSDKPDDPESVLTKSLRKASDSGDYSINRRSVESPFANAMSPLLSFDDFIPSRLPPSVVRDDRSNPPFSHSSFVL</sequence>
<feature type="compositionally biased region" description="Basic and acidic residues" evidence="2">
    <location>
        <begin position="17"/>
        <end position="26"/>
    </location>
</feature>
<accession>A0A7J6MHY3</accession>
<feature type="domain" description="RRM" evidence="3">
    <location>
        <begin position="220"/>
        <end position="297"/>
    </location>
</feature>
<proteinExistence type="predicted"/>
<dbReference type="InterPro" id="IPR053260">
    <property type="entry name" value="hnRNP"/>
</dbReference>
<gene>
    <name evidence="4" type="ORF">FOL47_001934</name>
</gene>
<feature type="compositionally biased region" description="Basic and acidic residues" evidence="2">
    <location>
        <begin position="322"/>
        <end position="331"/>
    </location>
</feature>
<reference evidence="4 5" key="1">
    <citation type="submission" date="2020-04" db="EMBL/GenBank/DDBJ databases">
        <title>Perkinsus chesapeaki whole genome sequence.</title>
        <authorList>
            <person name="Bogema D.R."/>
        </authorList>
    </citation>
    <scope>NUCLEOTIDE SEQUENCE [LARGE SCALE GENOMIC DNA]</scope>
    <source>
        <strain evidence="4">ATCC PRA-425</strain>
    </source>
</reference>
<dbReference type="PANTHER" id="PTHR48035">
    <property type="entry name" value="HETEROGENEOUS NUCLEAR RIBONUCLEOPROTEIN 1"/>
    <property type="match status" value="1"/>
</dbReference>
<protein>
    <recommendedName>
        <fullName evidence="3">RRM domain-containing protein</fullName>
    </recommendedName>
</protein>
<evidence type="ECO:0000313" key="4">
    <source>
        <dbReference type="EMBL" id="KAF4670611.1"/>
    </source>
</evidence>
<dbReference type="SMART" id="SM00360">
    <property type="entry name" value="RRM"/>
    <property type="match status" value="2"/>
</dbReference>
<evidence type="ECO:0000256" key="1">
    <source>
        <dbReference type="PROSITE-ProRule" id="PRU00176"/>
    </source>
</evidence>
<dbReference type="InterPro" id="IPR000504">
    <property type="entry name" value="RRM_dom"/>
</dbReference>
<feature type="region of interest" description="Disordered" evidence="2">
    <location>
        <begin position="1"/>
        <end position="127"/>
    </location>
</feature>
<evidence type="ECO:0000259" key="3">
    <source>
        <dbReference type="PROSITE" id="PS50102"/>
    </source>
</evidence>
<name>A0A7J6MHY3_PERCH</name>
<evidence type="ECO:0000256" key="2">
    <source>
        <dbReference type="SAM" id="MobiDB-lite"/>
    </source>
</evidence>
<dbReference type="EMBL" id="JAAPAO010000149">
    <property type="protein sequence ID" value="KAF4670611.1"/>
    <property type="molecule type" value="Genomic_DNA"/>
</dbReference>
<organism evidence="4 5">
    <name type="scientific">Perkinsus chesapeaki</name>
    <name type="common">Clam parasite</name>
    <name type="synonym">Perkinsus andrewsi</name>
    <dbReference type="NCBI Taxonomy" id="330153"/>
    <lineage>
        <taxon>Eukaryota</taxon>
        <taxon>Sar</taxon>
        <taxon>Alveolata</taxon>
        <taxon>Perkinsozoa</taxon>
        <taxon>Perkinsea</taxon>
        <taxon>Perkinsida</taxon>
        <taxon>Perkinsidae</taxon>
        <taxon>Perkinsus</taxon>
    </lineage>
</organism>
<feature type="compositionally biased region" description="Polar residues" evidence="2">
    <location>
        <begin position="485"/>
        <end position="494"/>
    </location>
</feature>
<feature type="compositionally biased region" description="Low complexity" evidence="2">
    <location>
        <begin position="299"/>
        <end position="312"/>
    </location>
</feature>
<evidence type="ECO:0000313" key="5">
    <source>
        <dbReference type="Proteomes" id="UP000591131"/>
    </source>
</evidence>
<dbReference type="GO" id="GO:0003723">
    <property type="term" value="F:RNA binding"/>
    <property type="evidence" value="ECO:0007669"/>
    <property type="project" value="UniProtKB-UniRule"/>
</dbReference>
<dbReference type="Gene3D" id="3.30.70.330">
    <property type="match status" value="2"/>
</dbReference>
<keyword evidence="1" id="KW-0694">RNA-binding</keyword>
<feature type="compositionally biased region" description="Low complexity" evidence="2">
    <location>
        <begin position="412"/>
        <end position="421"/>
    </location>
</feature>
<feature type="compositionally biased region" description="Polar residues" evidence="2">
    <location>
        <begin position="117"/>
        <end position="127"/>
    </location>
</feature>
<feature type="region of interest" description="Disordered" evidence="2">
    <location>
        <begin position="412"/>
        <end position="447"/>
    </location>
</feature>
<keyword evidence="5" id="KW-1185">Reference proteome</keyword>
<dbReference type="Proteomes" id="UP000591131">
    <property type="component" value="Unassembled WGS sequence"/>
</dbReference>
<dbReference type="InterPro" id="IPR012677">
    <property type="entry name" value="Nucleotide-bd_a/b_plait_sf"/>
</dbReference>
<dbReference type="SUPFAM" id="SSF54928">
    <property type="entry name" value="RNA-binding domain, RBD"/>
    <property type="match status" value="2"/>
</dbReference>
<feature type="region of interest" description="Disordered" evidence="2">
    <location>
        <begin position="473"/>
        <end position="494"/>
    </location>
</feature>
<dbReference type="PROSITE" id="PS50102">
    <property type="entry name" value="RRM"/>
    <property type="match status" value="1"/>
</dbReference>
<dbReference type="InterPro" id="IPR035979">
    <property type="entry name" value="RBD_domain_sf"/>
</dbReference>
<feature type="region of interest" description="Disordered" evidence="2">
    <location>
        <begin position="297"/>
        <end position="396"/>
    </location>
</feature>
<dbReference type="AlphaFoldDB" id="A0A7J6MHY3"/>
<dbReference type="OrthoDB" id="21467at2759"/>